<feature type="transmembrane region" description="Helical" evidence="1">
    <location>
        <begin position="20"/>
        <end position="39"/>
    </location>
</feature>
<feature type="non-terminal residue" evidence="2">
    <location>
        <position position="73"/>
    </location>
</feature>
<keyword evidence="3" id="KW-1185">Reference proteome</keyword>
<evidence type="ECO:0000256" key="1">
    <source>
        <dbReference type="SAM" id="Phobius"/>
    </source>
</evidence>
<organism evidence="2 3">
    <name type="scientific">Pachyramphus minor</name>
    <dbReference type="NCBI Taxonomy" id="369605"/>
    <lineage>
        <taxon>Eukaryota</taxon>
        <taxon>Metazoa</taxon>
        <taxon>Chordata</taxon>
        <taxon>Craniata</taxon>
        <taxon>Vertebrata</taxon>
        <taxon>Euteleostomi</taxon>
        <taxon>Archelosauria</taxon>
        <taxon>Archosauria</taxon>
        <taxon>Dinosauria</taxon>
        <taxon>Saurischia</taxon>
        <taxon>Theropoda</taxon>
        <taxon>Coelurosauria</taxon>
        <taxon>Aves</taxon>
        <taxon>Neognathae</taxon>
        <taxon>Neoaves</taxon>
        <taxon>Telluraves</taxon>
        <taxon>Australaves</taxon>
        <taxon>Passeriformes</taxon>
        <taxon>Tyrannidae</taxon>
        <taxon>Pachyramphus</taxon>
    </lineage>
</organism>
<feature type="transmembrane region" description="Helical" evidence="1">
    <location>
        <begin position="46"/>
        <end position="70"/>
    </location>
</feature>
<keyword evidence="1" id="KW-0812">Transmembrane</keyword>
<proteinExistence type="predicted"/>
<comment type="caution">
    <text evidence="2">The sequence shown here is derived from an EMBL/GenBank/DDBJ whole genome shotgun (WGS) entry which is preliminary data.</text>
</comment>
<accession>A0A7K5DIT3</accession>
<dbReference type="EMBL" id="VYXB01008292">
    <property type="protein sequence ID" value="NWS20250.1"/>
    <property type="molecule type" value="Genomic_DNA"/>
</dbReference>
<keyword evidence="1" id="KW-1133">Transmembrane helix</keyword>
<reference evidence="2 3" key="1">
    <citation type="submission" date="2019-09" db="EMBL/GenBank/DDBJ databases">
        <title>Bird 10,000 Genomes (B10K) Project - Family phase.</title>
        <authorList>
            <person name="Zhang G."/>
        </authorList>
    </citation>
    <scope>NUCLEOTIDE SEQUENCE [LARGE SCALE GENOMIC DNA]</scope>
    <source>
        <strain evidence="2">B10K-DU-001-72</strain>
        <tissue evidence="2">Muscle</tissue>
    </source>
</reference>
<evidence type="ECO:0000313" key="3">
    <source>
        <dbReference type="Proteomes" id="UP000525089"/>
    </source>
</evidence>
<keyword evidence="1" id="KW-0472">Membrane</keyword>
<protein>
    <submittedName>
        <fullName evidence="2">NU6M oxidoreductase</fullName>
    </submittedName>
</protein>
<gene>
    <name evidence="2" type="primary">Mtnd6</name>
    <name evidence="2" type="ORF">PACMIN_R14665</name>
</gene>
<dbReference type="Proteomes" id="UP000525089">
    <property type="component" value="Unassembled WGS sequence"/>
</dbReference>
<evidence type="ECO:0000313" key="2">
    <source>
        <dbReference type="EMBL" id="NWS20250.1"/>
    </source>
</evidence>
<dbReference type="AlphaFoldDB" id="A0A7K5DIT3"/>
<feature type="non-terminal residue" evidence="2">
    <location>
        <position position="1"/>
    </location>
</feature>
<sequence>FFLGLCFVLGVFPILSNPSLYYGVVGLMLASVAGCKWLLSLRSFFVLLMLFIGFLGGMITIFVYSVSLVADPF</sequence>
<name>A0A7K5DIT3_9TYRA</name>